<dbReference type="EMBL" id="QGNW01000222">
    <property type="protein sequence ID" value="RVW83915.1"/>
    <property type="molecule type" value="Genomic_DNA"/>
</dbReference>
<keyword evidence="2" id="KW-0548">Nucleotidyltransferase</keyword>
<evidence type="ECO:0000256" key="3">
    <source>
        <dbReference type="ARBA" id="ARBA00022722"/>
    </source>
</evidence>
<evidence type="ECO:0000259" key="7">
    <source>
        <dbReference type="Pfam" id="PF00078"/>
    </source>
</evidence>
<dbReference type="GO" id="GO:0003964">
    <property type="term" value="F:RNA-directed DNA polymerase activity"/>
    <property type="evidence" value="ECO:0007669"/>
    <property type="project" value="UniProtKB-KW"/>
</dbReference>
<dbReference type="GO" id="GO:0016787">
    <property type="term" value="F:hydrolase activity"/>
    <property type="evidence" value="ECO:0007669"/>
    <property type="project" value="UniProtKB-KW"/>
</dbReference>
<evidence type="ECO:0000256" key="2">
    <source>
        <dbReference type="ARBA" id="ARBA00022695"/>
    </source>
</evidence>
<name>A0A438HHG2_VITVI</name>
<keyword evidence="1" id="KW-0808">Transferase</keyword>
<evidence type="ECO:0000256" key="6">
    <source>
        <dbReference type="ARBA" id="ARBA00022918"/>
    </source>
</evidence>
<dbReference type="PANTHER" id="PTHR24559:SF457">
    <property type="entry name" value="RNA-DIRECTED DNA POLYMERASE HOMOLOG"/>
    <property type="match status" value="1"/>
</dbReference>
<evidence type="ECO:0000259" key="8">
    <source>
        <dbReference type="Pfam" id="PF17917"/>
    </source>
</evidence>
<evidence type="ECO:0000256" key="4">
    <source>
        <dbReference type="ARBA" id="ARBA00022759"/>
    </source>
</evidence>
<evidence type="ECO:0000256" key="5">
    <source>
        <dbReference type="ARBA" id="ARBA00022801"/>
    </source>
</evidence>
<comment type="caution">
    <text evidence="9">The sequence shown here is derived from an EMBL/GenBank/DDBJ whole genome shotgun (WGS) entry which is preliminary data.</text>
</comment>
<dbReference type="InterPro" id="IPR053134">
    <property type="entry name" value="RNA-dir_DNA_polymerase"/>
</dbReference>
<dbReference type="PANTHER" id="PTHR24559">
    <property type="entry name" value="TRANSPOSON TY3-I GAG-POL POLYPROTEIN"/>
    <property type="match status" value="1"/>
</dbReference>
<feature type="domain" description="Reverse transcriptase" evidence="7">
    <location>
        <begin position="217"/>
        <end position="298"/>
    </location>
</feature>
<accession>A0A438HHG2</accession>
<feature type="domain" description="Reverse transcriptase RNase H-like" evidence="8">
    <location>
        <begin position="346"/>
        <end position="421"/>
    </location>
</feature>
<dbReference type="InterPro" id="IPR043502">
    <property type="entry name" value="DNA/RNA_pol_sf"/>
</dbReference>
<keyword evidence="5" id="KW-0378">Hydrolase</keyword>
<sequence>MFAIEVAKEIQTVLAPKLMEDVAVGDDLFEDTFNSIEEAFNFVDPPLSFDILPGFISRLDNVYDSASMDLNIFEYLLVSCDNRDFFDHDLDPIDERVSPATGDVETVDFGIEDQPRELKIGSPLSINKRDRLIHLLISYLDVFAWSYEDMPVVEYLEWLANVVPVPKKDGKVRVCVDFINLNKASPKDDFPFLHIDLLVDSIACHSMLSFMDGFSGVMPFKLKNAGATYQRATTTLFHDMMHRDVEVYVDDMIVKSRGRADHLTTLERFFERIGKFRLRLNPKKCTFGVPSGKLLGHMVSEKGIEVDLDKIKAILDRPVPRTEKQIRGFLGSASYAGTSTSSVFSVSDMALGCMLAQLDDLGKKRAIYYLSKRMLEYEMRYVMIERFCLALVWATRRLRHYMTEYSKSIKGSIVADHLAALSISEGRPVDDDFPDEEFIAMTSLSDRHPATNNIVEYEACILGLETALELGIRQMELLVRRFDDLRYTRLPRVQNQFADALATLASSVDFPNGVVIHPLLIESRFAPAYYYLIGETKVQDDLPWYHDIYQFLRSDTYPEIGGH</sequence>
<dbReference type="GO" id="GO:0004519">
    <property type="term" value="F:endonuclease activity"/>
    <property type="evidence" value="ECO:0007669"/>
    <property type="project" value="UniProtKB-KW"/>
</dbReference>
<dbReference type="Pfam" id="PF00078">
    <property type="entry name" value="RVT_1"/>
    <property type="match status" value="1"/>
</dbReference>
<evidence type="ECO:0000313" key="10">
    <source>
        <dbReference type="Proteomes" id="UP000288805"/>
    </source>
</evidence>
<dbReference type="Pfam" id="PF17917">
    <property type="entry name" value="RT_RNaseH"/>
    <property type="match status" value="1"/>
</dbReference>
<dbReference type="AlphaFoldDB" id="A0A438HHG2"/>
<gene>
    <name evidence="9" type="primary">pol_351</name>
    <name evidence="9" type="ORF">CK203_042027</name>
</gene>
<dbReference type="InterPro" id="IPR041373">
    <property type="entry name" value="RT_RNaseH"/>
</dbReference>
<keyword evidence="3" id="KW-0540">Nuclease</keyword>
<organism evidence="9 10">
    <name type="scientific">Vitis vinifera</name>
    <name type="common">Grape</name>
    <dbReference type="NCBI Taxonomy" id="29760"/>
    <lineage>
        <taxon>Eukaryota</taxon>
        <taxon>Viridiplantae</taxon>
        <taxon>Streptophyta</taxon>
        <taxon>Embryophyta</taxon>
        <taxon>Tracheophyta</taxon>
        <taxon>Spermatophyta</taxon>
        <taxon>Magnoliopsida</taxon>
        <taxon>eudicotyledons</taxon>
        <taxon>Gunneridae</taxon>
        <taxon>Pentapetalae</taxon>
        <taxon>rosids</taxon>
        <taxon>Vitales</taxon>
        <taxon>Vitaceae</taxon>
        <taxon>Viteae</taxon>
        <taxon>Vitis</taxon>
    </lineage>
</organism>
<evidence type="ECO:0000256" key="1">
    <source>
        <dbReference type="ARBA" id="ARBA00022679"/>
    </source>
</evidence>
<dbReference type="InterPro" id="IPR043128">
    <property type="entry name" value="Rev_trsase/Diguanyl_cyclase"/>
</dbReference>
<keyword evidence="4" id="KW-0255">Endonuclease</keyword>
<dbReference type="CDD" id="cd01647">
    <property type="entry name" value="RT_LTR"/>
    <property type="match status" value="1"/>
</dbReference>
<keyword evidence="6" id="KW-0695">RNA-directed DNA polymerase</keyword>
<dbReference type="InterPro" id="IPR000477">
    <property type="entry name" value="RT_dom"/>
</dbReference>
<dbReference type="Proteomes" id="UP000288805">
    <property type="component" value="Unassembled WGS sequence"/>
</dbReference>
<protein>
    <submittedName>
        <fullName evidence="9">Retrovirus-related Pol polyprotein from transposon 297</fullName>
    </submittedName>
</protein>
<proteinExistence type="predicted"/>
<dbReference type="Gene3D" id="3.30.70.270">
    <property type="match status" value="1"/>
</dbReference>
<reference evidence="9 10" key="1">
    <citation type="journal article" date="2018" name="PLoS Genet.">
        <title>Population sequencing reveals clonal diversity and ancestral inbreeding in the grapevine cultivar Chardonnay.</title>
        <authorList>
            <person name="Roach M.J."/>
            <person name="Johnson D.L."/>
            <person name="Bohlmann J."/>
            <person name="van Vuuren H.J."/>
            <person name="Jones S.J."/>
            <person name="Pretorius I.S."/>
            <person name="Schmidt S.A."/>
            <person name="Borneman A.R."/>
        </authorList>
    </citation>
    <scope>NUCLEOTIDE SEQUENCE [LARGE SCALE GENOMIC DNA]</scope>
    <source>
        <strain evidence="10">cv. Chardonnay</strain>
        <tissue evidence="9">Leaf</tissue>
    </source>
</reference>
<evidence type="ECO:0000313" key="9">
    <source>
        <dbReference type="EMBL" id="RVW83915.1"/>
    </source>
</evidence>
<dbReference type="SUPFAM" id="SSF56672">
    <property type="entry name" value="DNA/RNA polymerases"/>
    <property type="match status" value="1"/>
</dbReference>